<dbReference type="AlphaFoldDB" id="E1JZ70"/>
<feature type="transmembrane region" description="Helical" evidence="8">
    <location>
        <begin position="12"/>
        <end position="31"/>
    </location>
</feature>
<dbReference type="GO" id="GO:0009103">
    <property type="term" value="P:lipopolysaccharide biosynthetic process"/>
    <property type="evidence" value="ECO:0007669"/>
    <property type="project" value="UniProtKB-ARBA"/>
</dbReference>
<keyword evidence="7 8" id="KW-0472">Membrane</keyword>
<feature type="transmembrane region" description="Helical" evidence="8">
    <location>
        <begin position="331"/>
        <end position="352"/>
    </location>
</feature>
<dbReference type="PANTHER" id="PTHR33908">
    <property type="entry name" value="MANNOSYLTRANSFERASE YKCB-RELATED"/>
    <property type="match status" value="1"/>
</dbReference>
<organism evidence="10 11">
    <name type="scientific">Solidesulfovibrio fructosivorans JJ]</name>
    <dbReference type="NCBI Taxonomy" id="596151"/>
    <lineage>
        <taxon>Bacteria</taxon>
        <taxon>Pseudomonadati</taxon>
        <taxon>Thermodesulfobacteriota</taxon>
        <taxon>Desulfovibrionia</taxon>
        <taxon>Desulfovibrionales</taxon>
        <taxon>Desulfovibrionaceae</taxon>
        <taxon>Solidesulfovibrio</taxon>
    </lineage>
</organism>
<feature type="transmembrane region" description="Helical" evidence="8">
    <location>
        <begin position="217"/>
        <end position="235"/>
    </location>
</feature>
<feature type="transmembrane region" description="Helical" evidence="8">
    <location>
        <begin position="364"/>
        <end position="384"/>
    </location>
</feature>
<sequence>MKTSSTRSQNTFADWPLWLVLLLAAAIRLSFLNAMELWWDEFVTLGRSLPAIPALLSGLMYQSPSAVSTDCSPPLHHLLVHAALQFGREGAIIRLPSVIFGCLSIACLMGLCKRMYGRRCAFAGGLFCALSLFHVYYSRDIRWYGVYYGCALTALYALYRAVTEDKTWQWWLFSLAGAASLYASYVAAPSLAGVGLFVAGIVVGRFARGERREAKRLLLRAIVAFGLIILLYAPWLPAQYYAYLSFHGNGRTNAFVLTEFMRNVRFFLEYFYPGRFNRLYLALPLAAVGYLFALRREGKPGAWMILAWGLPPIAAAYVVKTDFSVSPKYVMSGFYLLAFGLAFGAEAVARLLDKALVFAKPRLRATACWGGVLALILTAAASNFRYTTFYQGKMTTDKGPLRQVALARNDINAVLYDNEHNFAFVGNWYLGDVFPQASGRFGRAYKRYYLLSVGHLSPAWARTLFKTQSFDVLVGGLVNRAPIPVIPDKAGQFRYADDFRDFKLFHDAFATDNVTATLGGGGLVPADMTRPGTILYAFSLADAPNPTGARVGLTAQCMKRNAFFPDASATVLAGSDPDHLTPIGRLDALSPPGPPKKSAGWHGTYTRTASYEIPARVLDGPIVYVAVTVSDGTREGQVKTTEVAIEIDCPGPPPDPTTVPRRQWRTILANLAPGQRPAGGAAVSPGRLAAFSRDPDVFPPDTASGLGGPDDRQAFLAAHPGISPVHVIRDAAGAPLLELYDPWLADPNLHLAGDARMRVSLGEPPLGYAAPGNMRPTLATFAGTPLPLSCGLPSQATAVYARQGRSSIIARELFDAGHFAPGDFYAMRDVRILPDAAALTCMGKKDCQATYRLTAPYPMKRLVVTSYPSVFGDAARRNRCSLSVSANGRPFETVFTLRSQGSGTWENSGNHPFVDAVPLPQGTTDVRVRLGMVTDGSQWYSGPRLPMTFEITLDTSGMPPMPRATGELVNATPGGLPVALRFPDTPPSTFDRLRPGLTVTPWMRPFFR</sequence>
<keyword evidence="6 8" id="KW-1133">Transmembrane helix</keyword>
<evidence type="ECO:0000256" key="2">
    <source>
        <dbReference type="ARBA" id="ARBA00022475"/>
    </source>
</evidence>
<evidence type="ECO:0000256" key="7">
    <source>
        <dbReference type="ARBA" id="ARBA00023136"/>
    </source>
</evidence>
<keyword evidence="3" id="KW-0328">Glycosyltransferase</keyword>
<reference evidence="10 11" key="1">
    <citation type="submission" date="2010-08" db="EMBL/GenBank/DDBJ databases">
        <title>The draft genome of Desulfovibrio fructosovorans JJ.</title>
        <authorList>
            <consortium name="US DOE Joint Genome Institute (JGI-PGF)"/>
            <person name="Lucas S."/>
            <person name="Copeland A."/>
            <person name="Lapidus A."/>
            <person name="Cheng J.-F."/>
            <person name="Bruce D."/>
            <person name="Goodwin L."/>
            <person name="Pitluck S."/>
            <person name="Land M.L."/>
            <person name="Hauser L."/>
            <person name="Chang Y.-J."/>
            <person name="Jeffries C."/>
            <person name="Wall J.D."/>
            <person name="Stahl D.A."/>
            <person name="Arkin A.P."/>
            <person name="Dehal P."/>
            <person name="Stolyar S.M."/>
            <person name="Hazen T.C."/>
            <person name="Woyke T.J."/>
        </authorList>
    </citation>
    <scope>NUCLEOTIDE SEQUENCE [LARGE SCALE GENOMIC DNA]</scope>
    <source>
        <strain evidence="10 11">JJ</strain>
    </source>
</reference>
<evidence type="ECO:0000256" key="6">
    <source>
        <dbReference type="ARBA" id="ARBA00022989"/>
    </source>
</evidence>
<dbReference type="STRING" id="596151.DesfrDRAFT_2919"/>
<evidence type="ECO:0000256" key="8">
    <source>
        <dbReference type="SAM" id="Phobius"/>
    </source>
</evidence>
<dbReference type="InterPro" id="IPR038731">
    <property type="entry name" value="RgtA/B/C-like"/>
</dbReference>
<feature type="domain" description="Glycosyltransferase RgtA/B/C/D-like" evidence="9">
    <location>
        <begin position="73"/>
        <end position="186"/>
    </location>
</feature>
<evidence type="ECO:0000259" key="9">
    <source>
        <dbReference type="Pfam" id="PF13231"/>
    </source>
</evidence>
<accession>E1JZ70</accession>
<comment type="subcellular location">
    <subcellularLocation>
        <location evidence="1">Cell membrane</location>
        <topology evidence="1">Multi-pass membrane protein</topology>
    </subcellularLocation>
</comment>
<evidence type="ECO:0000256" key="5">
    <source>
        <dbReference type="ARBA" id="ARBA00022692"/>
    </source>
</evidence>
<dbReference type="RefSeq" id="WP_005995074.1">
    <property type="nucleotide sequence ID" value="NZ_AECZ01000021.1"/>
</dbReference>
<keyword evidence="5 8" id="KW-0812">Transmembrane</keyword>
<name>E1JZ70_SOLFR</name>
<dbReference type="InterPro" id="IPR050297">
    <property type="entry name" value="LipidA_mod_glycosyltrf_83"/>
</dbReference>
<dbReference type="PANTHER" id="PTHR33908:SF11">
    <property type="entry name" value="MEMBRANE PROTEIN"/>
    <property type="match status" value="1"/>
</dbReference>
<proteinExistence type="predicted"/>
<keyword evidence="4" id="KW-0808">Transferase</keyword>
<evidence type="ECO:0000313" key="11">
    <source>
        <dbReference type="Proteomes" id="UP000006250"/>
    </source>
</evidence>
<dbReference type="Proteomes" id="UP000006250">
    <property type="component" value="Unassembled WGS sequence"/>
</dbReference>
<evidence type="ECO:0000256" key="1">
    <source>
        <dbReference type="ARBA" id="ARBA00004651"/>
    </source>
</evidence>
<keyword evidence="2" id="KW-1003">Cell membrane</keyword>
<feature type="transmembrane region" description="Helical" evidence="8">
    <location>
        <begin position="143"/>
        <end position="161"/>
    </location>
</feature>
<dbReference type="Pfam" id="PF13231">
    <property type="entry name" value="PMT_2"/>
    <property type="match status" value="1"/>
</dbReference>
<feature type="transmembrane region" description="Helical" evidence="8">
    <location>
        <begin position="91"/>
        <end position="112"/>
    </location>
</feature>
<gene>
    <name evidence="10" type="ORF">DesfrDRAFT_2919</name>
</gene>
<dbReference type="eggNOG" id="COG5305">
    <property type="taxonomic scope" value="Bacteria"/>
</dbReference>
<dbReference type="EMBL" id="AECZ01000021">
    <property type="protein sequence ID" value="EFL50353.1"/>
    <property type="molecule type" value="Genomic_DNA"/>
</dbReference>
<feature type="transmembrane region" description="Helical" evidence="8">
    <location>
        <begin position="301"/>
        <end position="319"/>
    </location>
</feature>
<dbReference type="GO" id="GO:0016763">
    <property type="term" value="F:pentosyltransferase activity"/>
    <property type="evidence" value="ECO:0007669"/>
    <property type="project" value="TreeGrafter"/>
</dbReference>
<keyword evidence="11" id="KW-1185">Reference proteome</keyword>
<feature type="transmembrane region" description="Helical" evidence="8">
    <location>
        <begin position="276"/>
        <end position="294"/>
    </location>
</feature>
<comment type="caution">
    <text evidence="10">The sequence shown here is derived from an EMBL/GenBank/DDBJ whole genome shotgun (WGS) entry which is preliminary data.</text>
</comment>
<evidence type="ECO:0000313" key="10">
    <source>
        <dbReference type="EMBL" id="EFL50353.1"/>
    </source>
</evidence>
<feature type="transmembrane region" description="Helical" evidence="8">
    <location>
        <begin position="191"/>
        <end position="208"/>
    </location>
</feature>
<evidence type="ECO:0000256" key="3">
    <source>
        <dbReference type="ARBA" id="ARBA00022676"/>
    </source>
</evidence>
<dbReference type="GO" id="GO:0005886">
    <property type="term" value="C:plasma membrane"/>
    <property type="evidence" value="ECO:0007669"/>
    <property type="project" value="UniProtKB-SubCell"/>
</dbReference>
<evidence type="ECO:0000256" key="4">
    <source>
        <dbReference type="ARBA" id="ARBA00022679"/>
    </source>
</evidence>
<protein>
    <recommendedName>
        <fullName evidence="9">Glycosyltransferase RgtA/B/C/D-like domain-containing protein</fullName>
    </recommendedName>
</protein>